<dbReference type="InterPro" id="IPR027417">
    <property type="entry name" value="P-loop_NTPase"/>
</dbReference>
<dbReference type="PROSITE" id="PS00211">
    <property type="entry name" value="ABC_TRANSPORTER_1"/>
    <property type="match status" value="1"/>
</dbReference>
<evidence type="ECO:0000256" key="2">
    <source>
        <dbReference type="ARBA" id="ARBA00004651"/>
    </source>
</evidence>
<dbReference type="NCBIfam" id="TIGR01727">
    <property type="entry name" value="oligo_HPY"/>
    <property type="match status" value="1"/>
</dbReference>
<dbReference type="GO" id="GO:0015833">
    <property type="term" value="P:peptide transport"/>
    <property type="evidence" value="ECO:0007669"/>
    <property type="project" value="InterPro"/>
</dbReference>
<dbReference type="PROSITE" id="PS50928">
    <property type="entry name" value="ABC_TM1"/>
    <property type="match status" value="1"/>
</dbReference>
<dbReference type="GO" id="GO:0005524">
    <property type="term" value="F:ATP binding"/>
    <property type="evidence" value="ECO:0007669"/>
    <property type="project" value="UniProtKB-KW"/>
</dbReference>
<dbReference type="PANTHER" id="PTHR43297:SF14">
    <property type="entry name" value="ATPASE AAA-TYPE CORE DOMAIN-CONTAINING PROTEIN"/>
    <property type="match status" value="1"/>
</dbReference>
<keyword evidence="12 13" id="KW-0472">Membrane</keyword>
<reference evidence="17 18" key="1">
    <citation type="submission" date="2019-10" db="EMBL/GenBank/DDBJ databases">
        <title>Cardiobacteriales fam. a chemoheterotrophic member of the order Cardiobacteriales, and proposal of Cardiobacteriales fam. nov.</title>
        <authorList>
            <person name="Wang C."/>
        </authorList>
    </citation>
    <scope>NUCLEOTIDE SEQUENCE [LARGE SCALE GENOMIC DNA]</scope>
    <source>
        <strain evidence="17 18">ML27</strain>
    </source>
</reference>
<evidence type="ECO:0000256" key="13">
    <source>
        <dbReference type="RuleBase" id="RU363032"/>
    </source>
</evidence>
<dbReference type="PANTHER" id="PTHR43297">
    <property type="entry name" value="OLIGOPEPTIDE TRANSPORT ATP-BINDING PROTEIN APPD"/>
    <property type="match status" value="1"/>
</dbReference>
<dbReference type="SUPFAM" id="SSF52540">
    <property type="entry name" value="P-loop containing nucleoside triphosphate hydrolases"/>
    <property type="match status" value="1"/>
</dbReference>
<evidence type="ECO:0000259" key="15">
    <source>
        <dbReference type="PROSITE" id="PS50893"/>
    </source>
</evidence>
<gene>
    <name evidence="17" type="ORF">GCU85_02530</name>
</gene>
<keyword evidence="5" id="KW-1003">Cell membrane</keyword>
<dbReference type="InterPro" id="IPR003593">
    <property type="entry name" value="AAA+_ATPase"/>
</dbReference>
<dbReference type="InterPro" id="IPR035906">
    <property type="entry name" value="MetI-like_sf"/>
</dbReference>
<evidence type="ECO:0000256" key="1">
    <source>
        <dbReference type="ARBA" id="ARBA00004417"/>
    </source>
</evidence>
<comment type="subcellular location">
    <subcellularLocation>
        <location evidence="1">Cell inner membrane</location>
        <topology evidence="1">Peripheral membrane protein</topology>
    </subcellularLocation>
    <subcellularLocation>
        <location evidence="2 13">Cell membrane</location>
        <topology evidence="2 13">Multi-pass membrane protein</topology>
    </subcellularLocation>
</comment>
<dbReference type="Gene3D" id="3.40.50.300">
    <property type="entry name" value="P-loop containing nucleotide triphosphate hydrolases"/>
    <property type="match status" value="1"/>
</dbReference>
<comment type="caution">
    <text evidence="17">The sequence shown here is derived from an EMBL/GenBank/DDBJ whole genome shotgun (WGS) entry which is preliminary data.</text>
</comment>
<dbReference type="Proteomes" id="UP000471298">
    <property type="component" value="Unassembled WGS sequence"/>
</dbReference>
<evidence type="ECO:0000256" key="9">
    <source>
        <dbReference type="ARBA" id="ARBA00022840"/>
    </source>
</evidence>
<evidence type="ECO:0000256" key="14">
    <source>
        <dbReference type="SAM" id="MobiDB-lite"/>
    </source>
</evidence>
<proteinExistence type="inferred from homology"/>
<dbReference type="RefSeq" id="WP_152809033.1">
    <property type="nucleotide sequence ID" value="NZ_WHNW01000002.1"/>
</dbReference>
<keyword evidence="6" id="KW-0997">Cell inner membrane</keyword>
<accession>A0A6N7ESY3</accession>
<dbReference type="AlphaFoldDB" id="A0A6N7ESY3"/>
<feature type="transmembrane region" description="Helical" evidence="13">
    <location>
        <begin position="142"/>
        <end position="167"/>
    </location>
</feature>
<dbReference type="Pfam" id="PF00005">
    <property type="entry name" value="ABC_tran"/>
    <property type="match status" value="1"/>
</dbReference>
<dbReference type="InterPro" id="IPR000515">
    <property type="entry name" value="MetI-like"/>
</dbReference>
<name>A0A6N7ESY3_9GAMM</name>
<evidence type="ECO:0000256" key="6">
    <source>
        <dbReference type="ARBA" id="ARBA00022519"/>
    </source>
</evidence>
<keyword evidence="9" id="KW-0067">ATP-binding</keyword>
<protein>
    <submittedName>
        <fullName evidence="17">ABC transporter permease subunit</fullName>
    </submittedName>
</protein>
<dbReference type="Pfam" id="PF00528">
    <property type="entry name" value="BPD_transp_1"/>
    <property type="match status" value="1"/>
</dbReference>
<evidence type="ECO:0000256" key="11">
    <source>
        <dbReference type="ARBA" id="ARBA00022989"/>
    </source>
</evidence>
<evidence type="ECO:0000256" key="5">
    <source>
        <dbReference type="ARBA" id="ARBA00022475"/>
    </source>
</evidence>
<keyword evidence="7 13" id="KW-0812">Transmembrane</keyword>
<comment type="similarity">
    <text evidence="3">Belongs to the ABC transporter superfamily.</text>
</comment>
<dbReference type="CDD" id="cd06261">
    <property type="entry name" value="TM_PBP2"/>
    <property type="match status" value="1"/>
</dbReference>
<feature type="transmembrane region" description="Helical" evidence="13">
    <location>
        <begin position="264"/>
        <end position="283"/>
    </location>
</feature>
<evidence type="ECO:0000259" key="16">
    <source>
        <dbReference type="PROSITE" id="PS50928"/>
    </source>
</evidence>
<evidence type="ECO:0000256" key="7">
    <source>
        <dbReference type="ARBA" id="ARBA00022692"/>
    </source>
</evidence>
<keyword evidence="10" id="KW-1278">Translocase</keyword>
<evidence type="ECO:0000256" key="8">
    <source>
        <dbReference type="ARBA" id="ARBA00022741"/>
    </source>
</evidence>
<evidence type="ECO:0000313" key="17">
    <source>
        <dbReference type="EMBL" id="MPV85612.1"/>
    </source>
</evidence>
<keyword evidence="11 13" id="KW-1133">Transmembrane helix</keyword>
<dbReference type="SUPFAM" id="SSF161098">
    <property type="entry name" value="MetI-like"/>
    <property type="match status" value="1"/>
</dbReference>
<dbReference type="Pfam" id="PF08352">
    <property type="entry name" value="oligo_HPY"/>
    <property type="match status" value="1"/>
</dbReference>
<dbReference type="InterPro" id="IPR003439">
    <property type="entry name" value="ABC_transporter-like_ATP-bd"/>
</dbReference>
<comment type="similarity">
    <text evidence="13">Belongs to the binding-protein-dependent transport system permease family.</text>
</comment>
<evidence type="ECO:0000256" key="12">
    <source>
        <dbReference type="ARBA" id="ARBA00023136"/>
    </source>
</evidence>
<dbReference type="SMART" id="SM00382">
    <property type="entry name" value="AAA"/>
    <property type="match status" value="1"/>
</dbReference>
<evidence type="ECO:0000256" key="3">
    <source>
        <dbReference type="ARBA" id="ARBA00005417"/>
    </source>
</evidence>
<feature type="domain" description="ABC transmembrane type-1" evidence="16">
    <location>
        <begin position="94"/>
        <end position="283"/>
    </location>
</feature>
<dbReference type="Gene3D" id="1.10.3720.10">
    <property type="entry name" value="MetI-like"/>
    <property type="match status" value="1"/>
</dbReference>
<feature type="region of interest" description="Disordered" evidence="14">
    <location>
        <begin position="1"/>
        <end position="20"/>
    </location>
</feature>
<feature type="transmembrane region" description="Helical" evidence="13">
    <location>
        <begin position="98"/>
        <end position="122"/>
    </location>
</feature>
<evidence type="ECO:0000313" key="18">
    <source>
        <dbReference type="Proteomes" id="UP000471298"/>
    </source>
</evidence>
<dbReference type="PROSITE" id="PS50893">
    <property type="entry name" value="ABC_TRANSPORTER_2"/>
    <property type="match status" value="1"/>
</dbReference>
<organism evidence="17 18">
    <name type="scientific">Ostreibacterium oceani</name>
    <dbReference type="NCBI Taxonomy" id="2654998"/>
    <lineage>
        <taxon>Bacteria</taxon>
        <taxon>Pseudomonadati</taxon>
        <taxon>Pseudomonadota</taxon>
        <taxon>Gammaproteobacteria</taxon>
        <taxon>Cardiobacteriales</taxon>
        <taxon>Ostreibacteriaceae</taxon>
        <taxon>Ostreibacterium</taxon>
    </lineage>
</organism>
<dbReference type="GO" id="GO:0005886">
    <property type="term" value="C:plasma membrane"/>
    <property type="evidence" value="ECO:0007669"/>
    <property type="project" value="UniProtKB-SubCell"/>
</dbReference>
<feature type="domain" description="ABC transporter" evidence="15">
    <location>
        <begin position="354"/>
        <end position="623"/>
    </location>
</feature>
<evidence type="ECO:0000256" key="4">
    <source>
        <dbReference type="ARBA" id="ARBA00022448"/>
    </source>
</evidence>
<dbReference type="InterPro" id="IPR013563">
    <property type="entry name" value="Oligopep_ABC_C"/>
</dbReference>
<evidence type="ECO:0000256" key="10">
    <source>
        <dbReference type="ARBA" id="ARBA00022967"/>
    </source>
</evidence>
<dbReference type="Pfam" id="PF12911">
    <property type="entry name" value="OppC_N"/>
    <property type="match status" value="1"/>
</dbReference>
<dbReference type="FunCoup" id="A0A6N7ESY3">
    <property type="interactions" value="219"/>
</dbReference>
<dbReference type="InParanoid" id="A0A6N7ESY3"/>
<dbReference type="GO" id="GO:0016887">
    <property type="term" value="F:ATP hydrolysis activity"/>
    <property type="evidence" value="ECO:0007669"/>
    <property type="project" value="InterPro"/>
</dbReference>
<feature type="transmembrane region" description="Helical" evidence="13">
    <location>
        <begin position="207"/>
        <end position="228"/>
    </location>
</feature>
<feature type="transmembrane region" description="Helical" evidence="13">
    <location>
        <begin position="32"/>
        <end position="53"/>
    </location>
</feature>
<dbReference type="InterPro" id="IPR025966">
    <property type="entry name" value="OppC_N"/>
</dbReference>
<dbReference type="EMBL" id="WHNW01000002">
    <property type="protein sequence ID" value="MPV85612.1"/>
    <property type="molecule type" value="Genomic_DNA"/>
</dbReference>
<dbReference type="InterPro" id="IPR017871">
    <property type="entry name" value="ABC_transporter-like_CS"/>
</dbReference>
<dbReference type="InterPro" id="IPR050388">
    <property type="entry name" value="ABC_Ni/Peptide_Import"/>
</dbReference>
<dbReference type="CDD" id="cd03257">
    <property type="entry name" value="ABC_NikE_OppD_transporters"/>
    <property type="match status" value="1"/>
</dbReference>
<keyword evidence="18" id="KW-1185">Reference proteome</keyword>
<dbReference type="GO" id="GO:0055085">
    <property type="term" value="P:transmembrane transport"/>
    <property type="evidence" value="ECO:0007669"/>
    <property type="project" value="InterPro"/>
</dbReference>
<dbReference type="FunFam" id="3.40.50.300:FF:000016">
    <property type="entry name" value="Oligopeptide ABC transporter ATP-binding component"/>
    <property type="match status" value="1"/>
</dbReference>
<keyword evidence="4 13" id="KW-0813">Transport</keyword>
<sequence>MTTVTQQPNHPPAKKSASGRPTAWRLLRKNHLATMGLVVLVLVILVALLAPILPLQNPNEGELANRLLPVFSDGHWLGTDHLGRDVLSRLIWGTRVSLLVGISATLVAALVGGLLGIISGYFGGYVDNLLMRGIDMLMAFPYILLALAIVAALGPGLMNALYAIAVVNIPFFARNIRGVTLGIAHKEFIEAAKLSGKGHISILATEILPNVLPIIVITMSTTIGWMILETAGLSFLGLGAQPPQADLGSMLGEGRKQMLNAPHVSIIPGIMIFLIVMSMNLLGDGIRDVLDPRLKSGALARPASRTKVNIPLHADLQDDGRNQTNAAQDVAPSNLVSDLASDADGQTDNVLDVVGLDTRFYVGNSVYRAVNDVSFKVAAGRCIGIVGESGSGKSVTAMSLLGLVPSPPGEVVGGRVWFAPSNKQKLTADKASINEVSDGEPVDLMQISDEALRQIRGAKIACIFQDPLATLHPQQRIGEQLIEAIQTHQRLSRKAAHDKAIALLESVRIPNANARMRAFPHELSGGMRQRVGIAMALSNDPDVIIADEPTTALDVTVQAQVIKLLKALQAERNAALIFITHDFGVVSEICDDVAVMYAGKIVEYGAVDAVLDSPKHPYTQRLIECVPILGQSSRKLRPIPGMPPVVNDLPKGCAFAARCDRAMPQCQEAAIGLESIDNHRLVRCIYPVGEGGSE</sequence>
<keyword evidence="8" id="KW-0547">Nucleotide-binding</keyword>